<gene>
    <name evidence="5" type="ORF">PHYSODRAFT_362273</name>
</gene>
<evidence type="ECO:0000256" key="1">
    <source>
        <dbReference type="ARBA" id="ARBA00022574"/>
    </source>
</evidence>
<organism evidence="5 6">
    <name type="scientific">Phytophthora sojae (strain P6497)</name>
    <name type="common">Soybean stem and root rot agent</name>
    <name type="synonym">Phytophthora megasperma f. sp. glycines</name>
    <dbReference type="NCBI Taxonomy" id="1094619"/>
    <lineage>
        <taxon>Eukaryota</taxon>
        <taxon>Sar</taxon>
        <taxon>Stramenopiles</taxon>
        <taxon>Oomycota</taxon>
        <taxon>Peronosporomycetes</taxon>
        <taxon>Peronosporales</taxon>
        <taxon>Peronosporaceae</taxon>
        <taxon>Phytophthora</taxon>
    </lineage>
</organism>
<feature type="repeat" description="WD" evidence="3">
    <location>
        <begin position="574"/>
        <end position="603"/>
    </location>
</feature>
<dbReference type="InParanoid" id="G5AAS4"/>
<dbReference type="GO" id="GO:0005737">
    <property type="term" value="C:cytoplasm"/>
    <property type="evidence" value="ECO:0007669"/>
    <property type="project" value="TreeGrafter"/>
</dbReference>
<evidence type="ECO:0000313" key="6">
    <source>
        <dbReference type="Proteomes" id="UP000002640"/>
    </source>
</evidence>
<evidence type="ECO:0008006" key="7">
    <source>
        <dbReference type="Google" id="ProtNLM"/>
    </source>
</evidence>
<dbReference type="GO" id="GO:0080008">
    <property type="term" value="C:Cul4-RING E3 ubiquitin ligase complex"/>
    <property type="evidence" value="ECO:0007669"/>
    <property type="project" value="TreeGrafter"/>
</dbReference>
<accession>G5AAS4</accession>
<dbReference type="PANTHER" id="PTHR15574">
    <property type="entry name" value="WD REPEAT DOMAIN-CONTAINING FAMILY"/>
    <property type="match status" value="1"/>
</dbReference>
<dbReference type="Gene3D" id="2.130.10.10">
    <property type="entry name" value="YVTN repeat-like/Quinoprotein amine dehydrogenase"/>
    <property type="match status" value="2"/>
</dbReference>
<dbReference type="SUPFAM" id="SSF50978">
    <property type="entry name" value="WD40 repeat-like"/>
    <property type="match status" value="1"/>
</dbReference>
<protein>
    <recommendedName>
        <fullName evidence="7">Anaphase-promoting complex subunit 4 WD40 domain-containing protein</fullName>
    </recommendedName>
</protein>
<evidence type="ECO:0000256" key="4">
    <source>
        <dbReference type="SAM" id="MobiDB-lite"/>
    </source>
</evidence>
<sequence length="695" mass="77218">MEVSRVSSPPPPRARPGRYWKYSHSAVSLPRLLQERELRGNARVIDAACQGHGSLVRRLQCESVLRGHSGCVNTLQWNESGRLLASGSDDTQVVIWSYEQHKQAQVIDSGHRLNIFAVCFVPGTDDHVLATGAMDSDVRVHYAPFRADSTKLFRVHRDRVKDIGTSWAVPKVFWTAAEDGLVFQFDLRALPKSGGTCDTADASGVLINLGKDRKGRVLRGMGMTTHPLDPTKVVLACGDFYTRLYDRRMLRVQQHISSARSAGATLPVEVFAPPHLHLDAYCSSREQRFHDKSHGTSIQFSSDGSEILANYHNDHIYLFKVGSKEMVVFSKDNKTEPQIQPISWLNGARMDEPDLPVDLHLEGVQMLHEQGKEALMSDQYTRALKSLNVACGARGVVEMTATQRKELHHDCAKAYLGRLWNADGYLAAVQCKKALELDPNDREVELTYIRALSAGKREPQAKWQAQRYKEKYPDHEKDVAPFLNGTASPARGARAAQRTFRVSQSSDEEESSSSSEEEQPTGNQNDHAGDGLPDDDDGFWEGKLVNSTPVNCDVLRRYIGYCNVQTDIKEASFFGKNDAYIIAGSDDGRALVWDKATGELVNAIEADADIVNCVQPHPFDACLATSGIEHVIRLWTPTSEKETTPSEAELEEILTKNQEQMDNVAESFEGAMHNMVRLVFQAGGDHQAIQECATS</sequence>
<keyword evidence="6" id="KW-1185">Reference proteome</keyword>
<proteinExistence type="predicted"/>
<feature type="compositionally biased region" description="Acidic residues" evidence="4">
    <location>
        <begin position="506"/>
        <end position="519"/>
    </location>
</feature>
<dbReference type="OMA" id="YKQRYVG"/>
<dbReference type="RefSeq" id="XP_009537269.1">
    <property type="nucleotide sequence ID" value="XM_009538974.1"/>
</dbReference>
<evidence type="ECO:0000256" key="2">
    <source>
        <dbReference type="ARBA" id="ARBA00022737"/>
    </source>
</evidence>
<dbReference type="Proteomes" id="UP000002640">
    <property type="component" value="Unassembled WGS sequence"/>
</dbReference>
<evidence type="ECO:0000313" key="5">
    <source>
        <dbReference type="EMBL" id="EGZ07703.1"/>
    </source>
</evidence>
<dbReference type="STRING" id="1094619.G5AAS4"/>
<dbReference type="AlphaFoldDB" id="G5AAS4"/>
<feature type="repeat" description="WD" evidence="3">
    <location>
        <begin position="65"/>
        <end position="106"/>
    </location>
</feature>
<keyword evidence="1 3" id="KW-0853">WD repeat</keyword>
<dbReference type="FunCoup" id="G5AAS4">
    <property type="interactions" value="86"/>
</dbReference>
<dbReference type="PANTHER" id="PTHR15574:SF40">
    <property type="entry name" value="WD AND TETRATRICOPEPTIDE REPEATS PROTEIN 1"/>
    <property type="match status" value="1"/>
</dbReference>
<reference evidence="5 6" key="1">
    <citation type="journal article" date="2006" name="Science">
        <title>Phytophthora genome sequences uncover evolutionary origins and mechanisms of pathogenesis.</title>
        <authorList>
            <person name="Tyler B.M."/>
            <person name="Tripathy S."/>
            <person name="Zhang X."/>
            <person name="Dehal P."/>
            <person name="Jiang R.H."/>
            <person name="Aerts A."/>
            <person name="Arredondo F.D."/>
            <person name="Baxter L."/>
            <person name="Bensasson D."/>
            <person name="Beynon J.L."/>
            <person name="Chapman J."/>
            <person name="Damasceno C.M."/>
            <person name="Dorrance A.E."/>
            <person name="Dou D."/>
            <person name="Dickerman A.W."/>
            <person name="Dubchak I.L."/>
            <person name="Garbelotto M."/>
            <person name="Gijzen M."/>
            <person name="Gordon S.G."/>
            <person name="Govers F."/>
            <person name="Grunwald N.J."/>
            <person name="Huang W."/>
            <person name="Ivors K.L."/>
            <person name="Jones R.W."/>
            <person name="Kamoun S."/>
            <person name="Krampis K."/>
            <person name="Lamour K.H."/>
            <person name="Lee M.K."/>
            <person name="McDonald W.H."/>
            <person name="Medina M."/>
            <person name="Meijer H.J."/>
            <person name="Nordberg E.K."/>
            <person name="Maclean D.J."/>
            <person name="Ospina-Giraldo M.D."/>
            <person name="Morris P.F."/>
            <person name="Phuntumart V."/>
            <person name="Putnam N.H."/>
            <person name="Rash S."/>
            <person name="Rose J.K."/>
            <person name="Sakihama Y."/>
            <person name="Salamov A.A."/>
            <person name="Savidor A."/>
            <person name="Scheuring C.F."/>
            <person name="Smith B.M."/>
            <person name="Sobral B.W."/>
            <person name="Terry A."/>
            <person name="Torto-Alalibo T.A."/>
            <person name="Win J."/>
            <person name="Xu Z."/>
            <person name="Zhang H."/>
            <person name="Grigoriev I.V."/>
            <person name="Rokhsar D.S."/>
            <person name="Boore J.L."/>
        </authorList>
    </citation>
    <scope>NUCLEOTIDE SEQUENCE [LARGE SCALE GENOMIC DNA]</scope>
    <source>
        <strain evidence="5 6">P6497</strain>
    </source>
</reference>
<dbReference type="SMR" id="G5AAS4"/>
<dbReference type="InterPro" id="IPR001680">
    <property type="entry name" value="WD40_rpt"/>
</dbReference>
<name>G5AAS4_PHYSP</name>
<dbReference type="GeneID" id="20650234"/>
<dbReference type="InterPro" id="IPR015943">
    <property type="entry name" value="WD40/YVTN_repeat-like_dom_sf"/>
</dbReference>
<dbReference type="GO" id="GO:0045717">
    <property type="term" value="P:negative regulation of fatty acid biosynthetic process"/>
    <property type="evidence" value="ECO:0007669"/>
    <property type="project" value="TreeGrafter"/>
</dbReference>
<dbReference type="InterPro" id="IPR045151">
    <property type="entry name" value="DCAF8"/>
</dbReference>
<dbReference type="PROSITE" id="PS50294">
    <property type="entry name" value="WD_REPEATS_REGION"/>
    <property type="match status" value="1"/>
</dbReference>
<dbReference type="EMBL" id="JH159162">
    <property type="protein sequence ID" value="EGZ07703.1"/>
    <property type="molecule type" value="Genomic_DNA"/>
</dbReference>
<dbReference type="InterPro" id="IPR036322">
    <property type="entry name" value="WD40_repeat_dom_sf"/>
</dbReference>
<evidence type="ECO:0000256" key="3">
    <source>
        <dbReference type="PROSITE-ProRule" id="PRU00221"/>
    </source>
</evidence>
<feature type="region of interest" description="Disordered" evidence="4">
    <location>
        <begin position="478"/>
        <end position="540"/>
    </location>
</feature>
<dbReference type="SMART" id="SM00320">
    <property type="entry name" value="WD40"/>
    <property type="match status" value="6"/>
</dbReference>
<keyword evidence="2" id="KW-0677">Repeat</keyword>
<dbReference type="KEGG" id="psoj:PHYSODRAFT_362273"/>
<dbReference type="Pfam" id="PF00400">
    <property type="entry name" value="WD40"/>
    <property type="match status" value="3"/>
</dbReference>
<dbReference type="PROSITE" id="PS50082">
    <property type="entry name" value="WD_REPEATS_2"/>
    <property type="match status" value="2"/>
</dbReference>